<accession>A0A948TI96</accession>
<proteinExistence type="predicted"/>
<gene>
    <name evidence="1" type="ORF">H9847_10505</name>
</gene>
<reference evidence="1" key="1">
    <citation type="journal article" date="2021" name="PeerJ">
        <title>Extensive microbial diversity within the chicken gut microbiome revealed by metagenomics and culture.</title>
        <authorList>
            <person name="Gilroy R."/>
            <person name="Ravi A."/>
            <person name="Getino M."/>
            <person name="Pursley I."/>
            <person name="Horton D.L."/>
            <person name="Alikhan N.F."/>
            <person name="Baker D."/>
            <person name="Gharbi K."/>
            <person name="Hall N."/>
            <person name="Watson M."/>
            <person name="Adriaenssens E.M."/>
            <person name="Foster-Nyarko E."/>
            <person name="Jarju S."/>
            <person name="Secka A."/>
            <person name="Antonio M."/>
            <person name="Oren A."/>
            <person name="Chaudhuri R.R."/>
            <person name="La Ragione R."/>
            <person name="Hildebrand F."/>
            <person name="Pallen M.J."/>
        </authorList>
    </citation>
    <scope>NUCLEOTIDE SEQUENCE</scope>
    <source>
        <strain evidence="1">378</strain>
    </source>
</reference>
<sequence length="85" mass="9567">MPHLLLLVAGIVVFFFLPAWLQVVLTLINVVIPDPLPFLDEILLGVMTISKIALGLKRFGVIKTPLGNVTRTNGRLQFLSRFKRR</sequence>
<dbReference type="InterPro" id="IPR046119">
    <property type="entry name" value="DUF6116"/>
</dbReference>
<organism evidence="1 2">
    <name type="scientific">Candidatus Anaerobiospirillum pullicola</name>
    <dbReference type="NCBI Taxonomy" id="2838451"/>
    <lineage>
        <taxon>Bacteria</taxon>
        <taxon>Pseudomonadati</taxon>
        <taxon>Pseudomonadota</taxon>
        <taxon>Gammaproteobacteria</taxon>
        <taxon>Aeromonadales</taxon>
        <taxon>Succinivibrionaceae</taxon>
        <taxon>Anaerobiospirillum</taxon>
    </lineage>
</organism>
<comment type="caution">
    <text evidence="1">The sequence shown here is derived from an EMBL/GenBank/DDBJ whole genome shotgun (WGS) entry which is preliminary data.</text>
</comment>
<dbReference type="Pfam" id="PF19611">
    <property type="entry name" value="DUF6116"/>
    <property type="match status" value="1"/>
</dbReference>
<reference evidence="1" key="2">
    <citation type="submission" date="2021-04" db="EMBL/GenBank/DDBJ databases">
        <authorList>
            <person name="Gilroy R."/>
        </authorList>
    </citation>
    <scope>NUCLEOTIDE SEQUENCE</scope>
    <source>
        <strain evidence="1">378</strain>
    </source>
</reference>
<dbReference type="Proteomes" id="UP000733611">
    <property type="component" value="Unassembled WGS sequence"/>
</dbReference>
<protein>
    <submittedName>
        <fullName evidence="1">Uncharacterized protein</fullName>
    </submittedName>
</protein>
<evidence type="ECO:0000313" key="1">
    <source>
        <dbReference type="EMBL" id="MBU3845272.1"/>
    </source>
</evidence>
<dbReference type="AlphaFoldDB" id="A0A948TI96"/>
<name>A0A948TI96_9GAMM</name>
<dbReference type="EMBL" id="JAHLFE010000216">
    <property type="protein sequence ID" value="MBU3845272.1"/>
    <property type="molecule type" value="Genomic_DNA"/>
</dbReference>
<evidence type="ECO:0000313" key="2">
    <source>
        <dbReference type="Proteomes" id="UP000733611"/>
    </source>
</evidence>